<feature type="transmembrane region" description="Helical" evidence="6">
    <location>
        <begin position="235"/>
        <end position="253"/>
    </location>
</feature>
<keyword evidence="5 6" id="KW-0472">Membrane</keyword>
<organism evidence="7 8">
    <name type="scientific">Parahaliea aestuarii</name>
    <dbReference type="NCBI Taxonomy" id="1852021"/>
    <lineage>
        <taxon>Bacteria</taxon>
        <taxon>Pseudomonadati</taxon>
        <taxon>Pseudomonadota</taxon>
        <taxon>Gammaproteobacteria</taxon>
        <taxon>Cellvibrionales</taxon>
        <taxon>Halieaceae</taxon>
        <taxon>Parahaliea</taxon>
    </lineage>
</organism>
<feature type="transmembrane region" description="Helical" evidence="6">
    <location>
        <begin position="6"/>
        <end position="27"/>
    </location>
</feature>
<evidence type="ECO:0000256" key="5">
    <source>
        <dbReference type="ARBA" id="ARBA00023136"/>
    </source>
</evidence>
<keyword evidence="8" id="KW-1185">Reference proteome</keyword>
<accession>A0A5C9A110</accession>
<dbReference type="PANTHER" id="PTHR31632">
    <property type="entry name" value="IRON TRANSPORTER FTH1"/>
    <property type="match status" value="1"/>
</dbReference>
<evidence type="ECO:0000313" key="8">
    <source>
        <dbReference type="Proteomes" id="UP000321933"/>
    </source>
</evidence>
<dbReference type="EMBL" id="VRYZ01000001">
    <property type="protein sequence ID" value="TXS94553.1"/>
    <property type="molecule type" value="Genomic_DNA"/>
</dbReference>
<feature type="transmembrane region" description="Helical" evidence="6">
    <location>
        <begin position="138"/>
        <end position="161"/>
    </location>
</feature>
<feature type="transmembrane region" description="Helical" evidence="6">
    <location>
        <begin position="34"/>
        <end position="57"/>
    </location>
</feature>
<dbReference type="AlphaFoldDB" id="A0A5C9A110"/>
<dbReference type="PANTHER" id="PTHR31632:SF2">
    <property type="entry name" value="PLASMA MEMBRANE IRON PERMEASE"/>
    <property type="match status" value="1"/>
</dbReference>
<evidence type="ECO:0000256" key="3">
    <source>
        <dbReference type="ARBA" id="ARBA00022692"/>
    </source>
</evidence>
<comment type="subcellular location">
    <subcellularLocation>
        <location evidence="1">Membrane</location>
        <topology evidence="1">Multi-pass membrane protein</topology>
    </subcellularLocation>
</comment>
<comment type="caution">
    <text evidence="7">The sequence shown here is derived from an EMBL/GenBank/DDBJ whole genome shotgun (WGS) entry which is preliminary data.</text>
</comment>
<evidence type="ECO:0000256" key="1">
    <source>
        <dbReference type="ARBA" id="ARBA00004141"/>
    </source>
</evidence>
<gene>
    <name evidence="7" type="ORF">FVW59_01115</name>
</gene>
<dbReference type="OrthoDB" id="5764104at2"/>
<evidence type="ECO:0000256" key="2">
    <source>
        <dbReference type="ARBA" id="ARBA00008333"/>
    </source>
</evidence>
<proteinExistence type="inferred from homology"/>
<sequence length="263" mass="27821">MLINSVILVLREVLEAAILVTALLALARITRLGFAWLWPAVVVSLLGVFTLAAVLGAVTDMLDGTGQEVTNAALQFGVFLLVCAVIVDVREREDGRRYSHSTGYLMALAVALAATREGSEILLYVQGFAGIDQYRQSVLLGSALGAGIGVSAGTLCYWALVSRPGRRAFVFCLASLCLLAAGMVMQAAMLLDQAGWIVSPSPVWDSNWLLSEDSITGELLNAVLGYEATPNAVELGLYLGSLALVTIASVYAARPWVSGEKGL</sequence>
<dbReference type="RefSeq" id="WP_148062406.1">
    <property type="nucleotide sequence ID" value="NZ_VRYZ01000001.1"/>
</dbReference>
<dbReference type="InterPro" id="IPR004923">
    <property type="entry name" value="FTR1/Fip1/EfeU"/>
</dbReference>
<feature type="transmembrane region" description="Helical" evidence="6">
    <location>
        <begin position="168"/>
        <end position="191"/>
    </location>
</feature>
<comment type="similarity">
    <text evidence="2">Belongs to the oxidase-dependent Fe transporter (OFeT) (TC 9.A.10.1) family.</text>
</comment>
<evidence type="ECO:0000313" key="7">
    <source>
        <dbReference type="EMBL" id="TXS94553.1"/>
    </source>
</evidence>
<evidence type="ECO:0000256" key="6">
    <source>
        <dbReference type="SAM" id="Phobius"/>
    </source>
</evidence>
<protein>
    <recommendedName>
        <fullName evidence="9">Iron permease</fullName>
    </recommendedName>
</protein>
<evidence type="ECO:0000256" key="4">
    <source>
        <dbReference type="ARBA" id="ARBA00022989"/>
    </source>
</evidence>
<dbReference type="GO" id="GO:0033573">
    <property type="term" value="C:high-affinity iron permease complex"/>
    <property type="evidence" value="ECO:0007669"/>
    <property type="project" value="InterPro"/>
</dbReference>
<feature type="transmembrane region" description="Helical" evidence="6">
    <location>
        <begin position="69"/>
        <end position="89"/>
    </location>
</feature>
<name>A0A5C9A110_9GAMM</name>
<dbReference type="Proteomes" id="UP000321933">
    <property type="component" value="Unassembled WGS sequence"/>
</dbReference>
<dbReference type="Pfam" id="PF03239">
    <property type="entry name" value="FTR1"/>
    <property type="match status" value="1"/>
</dbReference>
<evidence type="ECO:0008006" key="9">
    <source>
        <dbReference type="Google" id="ProtNLM"/>
    </source>
</evidence>
<feature type="transmembrane region" description="Helical" evidence="6">
    <location>
        <begin position="101"/>
        <end position="118"/>
    </location>
</feature>
<keyword evidence="3 6" id="KW-0812">Transmembrane</keyword>
<keyword evidence="4 6" id="KW-1133">Transmembrane helix</keyword>
<dbReference type="GO" id="GO:0015093">
    <property type="term" value="F:ferrous iron transmembrane transporter activity"/>
    <property type="evidence" value="ECO:0007669"/>
    <property type="project" value="TreeGrafter"/>
</dbReference>
<reference evidence="7 8" key="1">
    <citation type="submission" date="2019-08" db="EMBL/GenBank/DDBJ databases">
        <title>Parahaliea maris sp. nov., isolated from the surface seawater.</title>
        <authorList>
            <person name="Liu Y."/>
        </authorList>
    </citation>
    <scope>NUCLEOTIDE SEQUENCE [LARGE SCALE GENOMIC DNA]</scope>
    <source>
        <strain evidence="7 8">S2-26</strain>
    </source>
</reference>